<dbReference type="InterPro" id="IPR050807">
    <property type="entry name" value="TransReg_Diox_bact_type"/>
</dbReference>
<accession>A0ABV1RYP0</accession>
<feature type="transmembrane region" description="Helical" evidence="2">
    <location>
        <begin position="77"/>
        <end position="98"/>
    </location>
</feature>
<dbReference type="SMART" id="SM00530">
    <property type="entry name" value="HTH_XRE"/>
    <property type="match status" value="1"/>
</dbReference>
<evidence type="ECO:0000313" key="5">
    <source>
        <dbReference type="Proteomes" id="UP001476807"/>
    </source>
</evidence>
<organism evidence="4 5">
    <name type="scientific">Pontibacter populi</name>
    <dbReference type="NCBI Taxonomy" id="890055"/>
    <lineage>
        <taxon>Bacteria</taxon>
        <taxon>Pseudomonadati</taxon>
        <taxon>Bacteroidota</taxon>
        <taxon>Cytophagia</taxon>
        <taxon>Cytophagales</taxon>
        <taxon>Hymenobacteraceae</taxon>
        <taxon>Pontibacter</taxon>
    </lineage>
</organism>
<dbReference type="PANTHER" id="PTHR46797:SF1">
    <property type="entry name" value="METHYLPHOSPHONATE SYNTHASE"/>
    <property type="match status" value="1"/>
</dbReference>
<dbReference type="InterPro" id="IPR010982">
    <property type="entry name" value="Lambda_DNA-bd_dom_sf"/>
</dbReference>
<evidence type="ECO:0000256" key="1">
    <source>
        <dbReference type="ARBA" id="ARBA00023125"/>
    </source>
</evidence>
<dbReference type="Proteomes" id="UP001476807">
    <property type="component" value="Unassembled WGS sequence"/>
</dbReference>
<dbReference type="InterPro" id="IPR001387">
    <property type="entry name" value="Cro/C1-type_HTH"/>
</dbReference>
<feature type="transmembrane region" description="Helical" evidence="2">
    <location>
        <begin position="110"/>
        <end position="127"/>
    </location>
</feature>
<feature type="domain" description="HTH cro/C1-type" evidence="3">
    <location>
        <begin position="12"/>
        <end position="62"/>
    </location>
</feature>
<dbReference type="EMBL" id="JBEOKT010000020">
    <property type="protein sequence ID" value="MER2999242.1"/>
    <property type="molecule type" value="Genomic_DNA"/>
</dbReference>
<dbReference type="Gene3D" id="1.10.260.40">
    <property type="entry name" value="lambda repressor-like DNA-binding domains"/>
    <property type="match status" value="1"/>
</dbReference>
<feature type="transmembrane region" description="Helical" evidence="2">
    <location>
        <begin position="164"/>
        <end position="182"/>
    </location>
</feature>
<sequence length="191" mass="20925">MNSIGQKICESRKAKGLTQEELAELSNVNLRTIQRIENSENTPRGSTLSSLCEVLQLDMADVQTKHPSKKENKWGSLMLNGLFVGVLNSAMMAIFGFLTLDTAANLNSRVGAYCLSIFMPLLVVAFTQDFSPTKRVLQFGSGFLGYILLATVVVGFPAAFIKGLIPSLTIALTVLYYGNSFVNYPSMKTRQ</sequence>
<dbReference type="RefSeq" id="WP_350413922.1">
    <property type="nucleotide sequence ID" value="NZ_JBEOKT010000020.1"/>
</dbReference>
<dbReference type="SUPFAM" id="SSF47413">
    <property type="entry name" value="lambda repressor-like DNA-binding domains"/>
    <property type="match status" value="1"/>
</dbReference>
<protein>
    <submittedName>
        <fullName evidence="4">Helix-turn-helix transcriptional regulator</fullName>
    </submittedName>
</protein>
<dbReference type="PROSITE" id="PS50943">
    <property type="entry name" value="HTH_CROC1"/>
    <property type="match status" value="1"/>
</dbReference>
<evidence type="ECO:0000313" key="4">
    <source>
        <dbReference type="EMBL" id="MER2999242.1"/>
    </source>
</evidence>
<gene>
    <name evidence="4" type="ORF">ABS362_16950</name>
</gene>
<reference evidence="4 5" key="1">
    <citation type="submission" date="2024-06" db="EMBL/GenBank/DDBJ databases">
        <title>Pontibacter populi HYL7-15.</title>
        <authorList>
            <person name="Kim M.K."/>
        </authorList>
    </citation>
    <scope>NUCLEOTIDE SEQUENCE [LARGE SCALE GENOMIC DNA]</scope>
    <source>
        <strain evidence="4 5">HYL7-15</strain>
    </source>
</reference>
<evidence type="ECO:0000256" key="2">
    <source>
        <dbReference type="SAM" id="Phobius"/>
    </source>
</evidence>
<feature type="transmembrane region" description="Helical" evidence="2">
    <location>
        <begin position="139"/>
        <end position="158"/>
    </location>
</feature>
<dbReference type="CDD" id="cd00093">
    <property type="entry name" value="HTH_XRE"/>
    <property type="match status" value="1"/>
</dbReference>
<keyword evidence="5" id="KW-1185">Reference proteome</keyword>
<proteinExistence type="predicted"/>
<keyword evidence="2" id="KW-0472">Membrane</keyword>
<keyword evidence="2" id="KW-0812">Transmembrane</keyword>
<comment type="caution">
    <text evidence="4">The sequence shown here is derived from an EMBL/GenBank/DDBJ whole genome shotgun (WGS) entry which is preliminary data.</text>
</comment>
<dbReference type="PANTHER" id="PTHR46797">
    <property type="entry name" value="HTH-TYPE TRANSCRIPTIONAL REGULATOR"/>
    <property type="match status" value="1"/>
</dbReference>
<keyword evidence="2" id="KW-1133">Transmembrane helix</keyword>
<dbReference type="Pfam" id="PF01381">
    <property type="entry name" value="HTH_3"/>
    <property type="match status" value="1"/>
</dbReference>
<evidence type="ECO:0000259" key="3">
    <source>
        <dbReference type="PROSITE" id="PS50943"/>
    </source>
</evidence>
<name>A0ABV1RYP0_9BACT</name>
<keyword evidence="1" id="KW-0238">DNA-binding</keyword>